<dbReference type="Proteomes" id="UP000813427">
    <property type="component" value="Unassembled WGS sequence"/>
</dbReference>
<protein>
    <submittedName>
        <fullName evidence="2">Uncharacterized protein</fullName>
    </submittedName>
</protein>
<reference evidence="2" key="1">
    <citation type="journal article" date="2021" name="Nat. Commun.">
        <title>Genetic determinants of endophytism in the Arabidopsis root mycobiome.</title>
        <authorList>
            <person name="Mesny F."/>
            <person name="Miyauchi S."/>
            <person name="Thiergart T."/>
            <person name="Pickel B."/>
            <person name="Atanasova L."/>
            <person name="Karlsson M."/>
            <person name="Huettel B."/>
            <person name="Barry K.W."/>
            <person name="Haridas S."/>
            <person name="Chen C."/>
            <person name="Bauer D."/>
            <person name="Andreopoulos W."/>
            <person name="Pangilinan J."/>
            <person name="LaButti K."/>
            <person name="Riley R."/>
            <person name="Lipzen A."/>
            <person name="Clum A."/>
            <person name="Drula E."/>
            <person name="Henrissat B."/>
            <person name="Kohler A."/>
            <person name="Grigoriev I.V."/>
            <person name="Martin F.M."/>
            <person name="Hacquard S."/>
        </authorList>
    </citation>
    <scope>NUCLEOTIDE SEQUENCE</scope>
    <source>
        <strain evidence="2">MPI-SDFR-AT-0068</strain>
    </source>
</reference>
<dbReference type="EMBL" id="JAGPXF010000002">
    <property type="protein sequence ID" value="KAH7256828.1"/>
    <property type="molecule type" value="Genomic_DNA"/>
</dbReference>
<comment type="caution">
    <text evidence="2">The sequence shown here is derived from an EMBL/GenBank/DDBJ whole genome shotgun (WGS) entry which is preliminary data.</text>
</comment>
<feature type="region of interest" description="Disordered" evidence="1">
    <location>
        <begin position="62"/>
        <end position="93"/>
    </location>
</feature>
<evidence type="ECO:0000313" key="2">
    <source>
        <dbReference type="EMBL" id="KAH7256828.1"/>
    </source>
</evidence>
<gene>
    <name evidence="2" type="ORF">BKA59DRAFT_468590</name>
</gene>
<evidence type="ECO:0000313" key="3">
    <source>
        <dbReference type="Proteomes" id="UP000813427"/>
    </source>
</evidence>
<sequence>MAARNRGIRWLRTVPTSFLLSYTLDHVGTVKVDRKSAQPVTMGSAIAEGVRSIIRNDFSRDVSQESGHAFPSSRGSVQITDDHTLRTDTQQQP</sequence>
<dbReference type="AlphaFoldDB" id="A0A8K0S7M3"/>
<name>A0A8K0S7M3_9HYPO</name>
<keyword evidence="3" id="KW-1185">Reference proteome</keyword>
<proteinExistence type="predicted"/>
<accession>A0A8K0S7M3</accession>
<organism evidence="2 3">
    <name type="scientific">Fusarium tricinctum</name>
    <dbReference type="NCBI Taxonomy" id="61284"/>
    <lineage>
        <taxon>Eukaryota</taxon>
        <taxon>Fungi</taxon>
        <taxon>Dikarya</taxon>
        <taxon>Ascomycota</taxon>
        <taxon>Pezizomycotina</taxon>
        <taxon>Sordariomycetes</taxon>
        <taxon>Hypocreomycetidae</taxon>
        <taxon>Hypocreales</taxon>
        <taxon>Nectriaceae</taxon>
        <taxon>Fusarium</taxon>
        <taxon>Fusarium tricinctum species complex</taxon>
    </lineage>
</organism>
<evidence type="ECO:0000256" key="1">
    <source>
        <dbReference type="SAM" id="MobiDB-lite"/>
    </source>
</evidence>